<evidence type="ECO:0000259" key="9">
    <source>
        <dbReference type="Pfam" id="PF25967"/>
    </source>
</evidence>
<feature type="domain" description="Multidrug resistance protein MdtA-like C-terminal permuted SH3" evidence="9">
    <location>
        <begin position="308"/>
        <end position="366"/>
    </location>
</feature>
<feature type="domain" description="Multidrug resistance protein MdtA-like beta-barrel" evidence="8">
    <location>
        <begin position="213"/>
        <end position="302"/>
    </location>
</feature>
<dbReference type="Pfam" id="PF25944">
    <property type="entry name" value="Beta-barrel_RND"/>
    <property type="match status" value="1"/>
</dbReference>
<feature type="region of interest" description="Disordered" evidence="4">
    <location>
        <begin position="391"/>
        <end position="416"/>
    </location>
</feature>
<dbReference type="InterPro" id="IPR058624">
    <property type="entry name" value="MdtA-like_HH"/>
</dbReference>
<dbReference type="Pfam" id="PF25917">
    <property type="entry name" value="BSH_RND"/>
    <property type="match status" value="1"/>
</dbReference>
<evidence type="ECO:0000259" key="8">
    <source>
        <dbReference type="Pfam" id="PF25944"/>
    </source>
</evidence>
<dbReference type="PANTHER" id="PTHR30158">
    <property type="entry name" value="ACRA/E-RELATED COMPONENT OF DRUG EFFLUX TRANSPORTER"/>
    <property type="match status" value="1"/>
</dbReference>
<dbReference type="SUPFAM" id="SSF111369">
    <property type="entry name" value="HlyD-like secretion proteins"/>
    <property type="match status" value="1"/>
</dbReference>
<evidence type="ECO:0000256" key="5">
    <source>
        <dbReference type="SAM" id="SignalP"/>
    </source>
</evidence>
<sequence length="416" mass="44244">MTGRRLLLPLFLSLALAACSDSGQQSAGGGAAGGAPERPPQPVSFVAMKKAEQPITAVLPGRASAFQSAEIRPRVTGEIKEIAFKQGSEVKAGDLLYKIEDSTYAAEVAQAEATVAKAQASIPSAQANLARYERLVNSGATQIEFENARVTLLQAEADVAQANAALKAAQINLELTEIRAPFDGVTSISNVSIGNIVTANQTNALTTLRRIDPIYIDLIDSSANLLELRSSLESGKLSGDPRKADIRLALEDGTEYPTTGKLDMADMSVSETTGTYQIRALFDNPRDIILPGMYVRATVTLGNLNGYLIPQRAATRNARGELSAKFITADNKVETRIFAKSSVSNNNWLVTEGINEGDRLIVDGFQWIGDGATVQPVEATVDERGFVVEAPKAEADKPAADDSAVEKAADKPADRP</sequence>
<protein>
    <submittedName>
        <fullName evidence="10">Efflux RND transporter periplasmic adaptor subunit</fullName>
    </submittedName>
</protein>
<feature type="coiled-coil region" evidence="3">
    <location>
        <begin position="108"/>
        <end position="179"/>
    </location>
</feature>
<dbReference type="Pfam" id="PF25967">
    <property type="entry name" value="RND-MFP_C"/>
    <property type="match status" value="1"/>
</dbReference>
<gene>
    <name evidence="10" type="ORF">M0654_18220</name>
</gene>
<feature type="chain" id="PRO_5045445808" evidence="5">
    <location>
        <begin position="28"/>
        <end position="416"/>
    </location>
</feature>
<dbReference type="Gene3D" id="1.10.287.470">
    <property type="entry name" value="Helix hairpin bin"/>
    <property type="match status" value="1"/>
</dbReference>
<keyword evidence="3" id="KW-0175">Coiled coil</keyword>
<evidence type="ECO:0000313" key="11">
    <source>
        <dbReference type="Proteomes" id="UP001202827"/>
    </source>
</evidence>
<evidence type="ECO:0000313" key="10">
    <source>
        <dbReference type="EMBL" id="MCK8781919.1"/>
    </source>
</evidence>
<feature type="signal peptide" evidence="5">
    <location>
        <begin position="1"/>
        <end position="27"/>
    </location>
</feature>
<dbReference type="PROSITE" id="PS51257">
    <property type="entry name" value="PROKAR_LIPOPROTEIN"/>
    <property type="match status" value="1"/>
</dbReference>
<comment type="subcellular location">
    <subcellularLocation>
        <location evidence="1">Cell envelope</location>
    </subcellularLocation>
</comment>
<comment type="similarity">
    <text evidence="2">Belongs to the membrane fusion protein (MFP) (TC 8.A.1) family.</text>
</comment>
<dbReference type="Gene3D" id="2.40.30.170">
    <property type="match status" value="1"/>
</dbReference>
<dbReference type="Proteomes" id="UP001202827">
    <property type="component" value="Unassembled WGS sequence"/>
</dbReference>
<evidence type="ECO:0000259" key="7">
    <source>
        <dbReference type="Pfam" id="PF25917"/>
    </source>
</evidence>
<evidence type="ECO:0000256" key="1">
    <source>
        <dbReference type="ARBA" id="ARBA00004196"/>
    </source>
</evidence>
<dbReference type="RefSeq" id="WP_248684301.1">
    <property type="nucleotide sequence ID" value="NZ_JALPRY010000021.1"/>
</dbReference>
<feature type="domain" description="Multidrug resistance protein MdtA-like alpha-helical hairpin" evidence="6">
    <location>
        <begin position="108"/>
        <end position="176"/>
    </location>
</feature>
<keyword evidence="11" id="KW-1185">Reference proteome</keyword>
<feature type="domain" description="Multidrug resistance protein MdtA-like barrel-sandwich hybrid" evidence="7">
    <location>
        <begin position="68"/>
        <end position="207"/>
    </location>
</feature>
<dbReference type="Gene3D" id="2.40.420.20">
    <property type="match status" value="1"/>
</dbReference>
<evidence type="ECO:0000256" key="4">
    <source>
        <dbReference type="SAM" id="MobiDB-lite"/>
    </source>
</evidence>
<evidence type="ECO:0000256" key="3">
    <source>
        <dbReference type="SAM" id="Coils"/>
    </source>
</evidence>
<proteinExistence type="inferred from homology"/>
<name>A0ABT0IVK7_9HYPH</name>
<evidence type="ECO:0000259" key="6">
    <source>
        <dbReference type="Pfam" id="PF25876"/>
    </source>
</evidence>
<dbReference type="NCBIfam" id="TIGR01730">
    <property type="entry name" value="RND_mfp"/>
    <property type="match status" value="1"/>
</dbReference>
<comment type="caution">
    <text evidence="10">The sequence shown here is derived from an EMBL/GenBank/DDBJ whole genome shotgun (WGS) entry which is preliminary data.</text>
</comment>
<keyword evidence="5" id="KW-0732">Signal</keyword>
<organism evidence="10 11">
    <name type="scientific">Neorhizobium turbinariae</name>
    <dbReference type="NCBI Taxonomy" id="2937795"/>
    <lineage>
        <taxon>Bacteria</taxon>
        <taxon>Pseudomonadati</taxon>
        <taxon>Pseudomonadota</taxon>
        <taxon>Alphaproteobacteria</taxon>
        <taxon>Hyphomicrobiales</taxon>
        <taxon>Rhizobiaceae</taxon>
        <taxon>Rhizobium/Agrobacterium group</taxon>
        <taxon>Neorhizobium</taxon>
    </lineage>
</organism>
<reference evidence="10 11" key="1">
    <citation type="submission" date="2022-04" db="EMBL/GenBank/DDBJ databases">
        <title>Rhizobium coralii sp. nov., isolated from coral Turbinaria peltata.</title>
        <authorList>
            <person name="Sun H."/>
        </authorList>
    </citation>
    <scope>NUCLEOTIDE SEQUENCE [LARGE SCALE GENOMIC DNA]</scope>
    <source>
        <strain evidence="10 11">NTR19</strain>
    </source>
</reference>
<dbReference type="Pfam" id="PF25876">
    <property type="entry name" value="HH_MFP_RND"/>
    <property type="match status" value="1"/>
</dbReference>
<dbReference type="InterPro" id="IPR058626">
    <property type="entry name" value="MdtA-like_b-barrel"/>
</dbReference>
<accession>A0ABT0IVK7</accession>
<dbReference type="InterPro" id="IPR058627">
    <property type="entry name" value="MdtA-like_C"/>
</dbReference>
<dbReference type="InterPro" id="IPR058625">
    <property type="entry name" value="MdtA-like_BSH"/>
</dbReference>
<dbReference type="InterPro" id="IPR006143">
    <property type="entry name" value="RND_pump_MFP"/>
</dbReference>
<dbReference type="PANTHER" id="PTHR30158:SF3">
    <property type="entry name" value="MULTIDRUG EFFLUX PUMP SUBUNIT ACRA-RELATED"/>
    <property type="match status" value="1"/>
</dbReference>
<dbReference type="EMBL" id="JALPRY010000021">
    <property type="protein sequence ID" value="MCK8781919.1"/>
    <property type="molecule type" value="Genomic_DNA"/>
</dbReference>
<dbReference type="Gene3D" id="2.40.50.100">
    <property type="match status" value="1"/>
</dbReference>
<evidence type="ECO:0000256" key="2">
    <source>
        <dbReference type="ARBA" id="ARBA00009477"/>
    </source>
</evidence>